<accession>A0A1I7WLR5</accession>
<evidence type="ECO:0000313" key="2">
    <source>
        <dbReference type="WBParaSite" id="Hba_06084"/>
    </source>
</evidence>
<proteinExistence type="predicted"/>
<dbReference type="Proteomes" id="UP000095283">
    <property type="component" value="Unplaced"/>
</dbReference>
<organism evidence="1 2">
    <name type="scientific">Heterorhabditis bacteriophora</name>
    <name type="common">Entomopathogenic nematode worm</name>
    <dbReference type="NCBI Taxonomy" id="37862"/>
    <lineage>
        <taxon>Eukaryota</taxon>
        <taxon>Metazoa</taxon>
        <taxon>Ecdysozoa</taxon>
        <taxon>Nematoda</taxon>
        <taxon>Chromadorea</taxon>
        <taxon>Rhabditida</taxon>
        <taxon>Rhabditina</taxon>
        <taxon>Rhabditomorpha</taxon>
        <taxon>Strongyloidea</taxon>
        <taxon>Heterorhabditidae</taxon>
        <taxon>Heterorhabditis</taxon>
    </lineage>
</organism>
<dbReference type="AlphaFoldDB" id="A0A1I7WLR5"/>
<reference evidence="2" key="1">
    <citation type="submission" date="2016-11" db="UniProtKB">
        <authorList>
            <consortium name="WormBaseParasite"/>
        </authorList>
    </citation>
    <scope>IDENTIFICATION</scope>
</reference>
<evidence type="ECO:0000313" key="1">
    <source>
        <dbReference type="Proteomes" id="UP000095283"/>
    </source>
</evidence>
<keyword evidence="1" id="KW-1185">Reference proteome</keyword>
<sequence length="53" mass="6153">MLILQNLISNFSSESVYLLTFFLNKFRYEDEQITFVDQFVMAYGGIRGAVCYG</sequence>
<protein>
    <submittedName>
        <fullName evidence="2">Uncharacterized protein</fullName>
    </submittedName>
</protein>
<name>A0A1I7WLR5_HETBA</name>
<dbReference type="WBParaSite" id="Hba_06084">
    <property type="protein sequence ID" value="Hba_06084"/>
    <property type="gene ID" value="Hba_06084"/>
</dbReference>